<dbReference type="EMBL" id="CP002838">
    <property type="protein sequence ID" value="AEM39290.1"/>
    <property type="molecule type" value="Genomic_DNA"/>
</dbReference>
<dbReference type="Gene3D" id="3.40.30.10">
    <property type="entry name" value="Glutaredoxin"/>
    <property type="match status" value="1"/>
</dbReference>
<reference evidence="4 5" key="1">
    <citation type="journal article" date="2011" name="Stand. Genomic Sci.">
        <title>Complete genome sequence of the hyperthermophilic chemolithoautotroph Pyrolobus fumarii type strain (1A).</title>
        <authorList>
            <person name="Anderson I."/>
            <person name="Goker M."/>
            <person name="Nolan M."/>
            <person name="Lucas S."/>
            <person name="Hammon N."/>
            <person name="Deshpande S."/>
            <person name="Cheng J.F."/>
            <person name="Tapia R."/>
            <person name="Han C."/>
            <person name="Goodwin L."/>
            <person name="Pitluck S."/>
            <person name="Huntemann M."/>
            <person name="Liolios K."/>
            <person name="Ivanova N."/>
            <person name="Pagani I."/>
            <person name="Mavromatis K."/>
            <person name="Ovchinikova G."/>
            <person name="Pati A."/>
            <person name="Chen A."/>
            <person name="Palaniappan K."/>
            <person name="Land M."/>
            <person name="Hauser L."/>
            <person name="Brambilla E.M."/>
            <person name="Huber H."/>
            <person name="Yasawong M."/>
            <person name="Rohde M."/>
            <person name="Spring S."/>
            <person name="Abt B."/>
            <person name="Sikorski J."/>
            <person name="Wirth R."/>
            <person name="Detter J.C."/>
            <person name="Woyke T."/>
            <person name="Bristow J."/>
            <person name="Eisen J.A."/>
            <person name="Markowitz V."/>
            <person name="Hugenholtz P."/>
            <person name="Kyrpides N.C."/>
            <person name="Klenk H.P."/>
            <person name="Lapidus A."/>
        </authorList>
    </citation>
    <scope>NUCLEOTIDE SEQUENCE [LARGE SCALE GENOMIC DNA]</scope>
    <source>
        <strain evidence="5">DSM 11204 / 1A</strain>
    </source>
</reference>
<evidence type="ECO:0000313" key="5">
    <source>
        <dbReference type="Proteomes" id="UP000001037"/>
    </source>
</evidence>
<feature type="domain" description="Thioredoxin" evidence="3">
    <location>
        <begin position="32"/>
        <end position="167"/>
    </location>
</feature>
<dbReference type="eggNOG" id="arCOG02407">
    <property type="taxonomic scope" value="Archaea"/>
</dbReference>
<evidence type="ECO:0000256" key="2">
    <source>
        <dbReference type="SAM" id="Phobius"/>
    </source>
</evidence>
<dbReference type="HOGENOM" id="CLU_560967_0_0_2"/>
<feature type="transmembrane region" description="Helical" evidence="2">
    <location>
        <begin position="338"/>
        <end position="359"/>
    </location>
</feature>
<feature type="transmembrane region" description="Helical" evidence="2">
    <location>
        <begin position="20"/>
        <end position="39"/>
    </location>
</feature>
<organism evidence="4 5">
    <name type="scientific">Pyrolobus fumarii (strain DSM 11204 / 1A)</name>
    <dbReference type="NCBI Taxonomy" id="694429"/>
    <lineage>
        <taxon>Archaea</taxon>
        <taxon>Thermoproteota</taxon>
        <taxon>Thermoprotei</taxon>
        <taxon>Desulfurococcales</taxon>
        <taxon>Pyrodictiaceae</taxon>
        <taxon>Pyrolobus</taxon>
    </lineage>
</organism>
<comment type="similarity">
    <text evidence="1">Belongs to the glutaredoxin family.</text>
</comment>
<dbReference type="GeneID" id="11138618"/>
<dbReference type="InterPro" id="IPR012336">
    <property type="entry name" value="Thioredoxin-like_fold"/>
</dbReference>
<dbReference type="AlphaFoldDB" id="G0EH66"/>
<keyword evidence="2 4" id="KW-0812">Transmembrane</keyword>
<dbReference type="CDD" id="cd02947">
    <property type="entry name" value="TRX_family"/>
    <property type="match status" value="1"/>
</dbReference>
<dbReference type="RefSeq" id="WP_014026967.1">
    <property type="nucleotide sequence ID" value="NC_015931.1"/>
</dbReference>
<evidence type="ECO:0000256" key="1">
    <source>
        <dbReference type="ARBA" id="ARBA00007787"/>
    </source>
</evidence>
<keyword evidence="2" id="KW-1133">Transmembrane helix</keyword>
<feature type="transmembrane region" description="Helical" evidence="2">
    <location>
        <begin position="380"/>
        <end position="401"/>
    </location>
</feature>
<feature type="transmembrane region" description="Helical" evidence="2">
    <location>
        <begin position="238"/>
        <end position="266"/>
    </location>
</feature>
<protein>
    <submittedName>
        <fullName evidence="4">Cytochrome c biogenesis protein transmembrane region</fullName>
    </submittedName>
</protein>
<gene>
    <name evidence="4" type="ordered locus">Pyrfu_1432</name>
</gene>
<name>G0EH66_PYRF1</name>
<keyword evidence="5" id="KW-1185">Reference proteome</keyword>
<proteinExistence type="inferred from homology"/>
<dbReference type="SUPFAM" id="SSF52833">
    <property type="entry name" value="Thioredoxin-like"/>
    <property type="match status" value="1"/>
</dbReference>
<dbReference type="eggNOG" id="arCOG01972">
    <property type="taxonomic scope" value="Archaea"/>
</dbReference>
<dbReference type="Proteomes" id="UP000001037">
    <property type="component" value="Chromosome"/>
</dbReference>
<accession>G0EH66</accession>
<keyword evidence="2" id="KW-0472">Membrane</keyword>
<feature type="transmembrane region" description="Helical" evidence="2">
    <location>
        <begin position="193"/>
        <end position="226"/>
    </location>
</feature>
<dbReference type="OrthoDB" id="21420at2157"/>
<evidence type="ECO:0000259" key="3">
    <source>
        <dbReference type="PROSITE" id="PS51352"/>
    </source>
</evidence>
<dbReference type="PROSITE" id="PS51352">
    <property type="entry name" value="THIOREDOXIN_2"/>
    <property type="match status" value="1"/>
</dbReference>
<dbReference type="InParanoid" id="G0EH66"/>
<feature type="transmembrane region" description="Helical" evidence="2">
    <location>
        <begin position="304"/>
        <end position="332"/>
    </location>
</feature>
<dbReference type="InterPro" id="IPR036249">
    <property type="entry name" value="Thioredoxin-like_sf"/>
</dbReference>
<dbReference type="Pfam" id="PF13098">
    <property type="entry name" value="Thioredoxin_2"/>
    <property type="match status" value="1"/>
</dbReference>
<dbReference type="InterPro" id="IPR013766">
    <property type="entry name" value="Thioredoxin_domain"/>
</dbReference>
<sequence>MQRSMRLDVSRFARERYAGLLVILITVSLMVLTLASVGVDIEASSYYLRGTSPNSNSYELKNSLQLFQVIEREPIVAVMFESPTCPTCQRMKPYWHMLEIVSDKLGIKFYHIVYSSATHEAFVRYRVEETPTFIVFVNGKPVDRHVGDFVADNITRAMLEWVKSAVREASMQANVTSRASYNEESSQAFQAGVGVAAFATMLAAALVAGILATFSPCVLPVLVAYATSSASRGTQMPVSMFASCSAAAAGGALALGMLFVIAGAVAANLQSLILPSIALAIVAAGIAMMLGVPMEFATMRARRAGLLGFCSLYGVVALQCTLPLVAGALLLAMGAGDILRGVLVALAFALGLGASLGGVMYASSRLGAEFARKLVARSTLLNRIGGLVMVAAGAYLLAYALGVV</sequence>
<dbReference type="KEGG" id="pfm:Pyrfu_1432"/>
<feature type="transmembrane region" description="Helical" evidence="2">
    <location>
        <begin position="272"/>
        <end position="292"/>
    </location>
</feature>
<dbReference type="STRING" id="694429.Pyrfu_1432"/>
<evidence type="ECO:0000313" key="4">
    <source>
        <dbReference type="EMBL" id="AEM39290.1"/>
    </source>
</evidence>